<dbReference type="InterPro" id="IPR011010">
    <property type="entry name" value="DNA_brk_join_enz"/>
</dbReference>
<reference evidence="1 2" key="1">
    <citation type="submission" date="2007-03" db="EMBL/GenBank/DDBJ databases">
        <authorList>
            <person name="Stal L."/>
            <person name="Ferriera S."/>
            <person name="Johnson J."/>
            <person name="Kravitz S."/>
            <person name="Beeson K."/>
            <person name="Sutton G."/>
            <person name="Rogers Y.-H."/>
            <person name="Friedman R."/>
            <person name="Frazier M."/>
            <person name="Venter J.C."/>
        </authorList>
    </citation>
    <scope>NUCLEOTIDE SEQUENCE [LARGE SCALE GENOMIC DNA]</scope>
    <source>
        <strain evidence="1 2">CCY0110</strain>
    </source>
</reference>
<evidence type="ECO:0000313" key="2">
    <source>
        <dbReference type="Proteomes" id="UP000003781"/>
    </source>
</evidence>
<accession>A3IWT1</accession>
<proteinExistence type="predicted"/>
<keyword evidence="2" id="KW-1185">Reference proteome</keyword>
<comment type="caution">
    <text evidence="1">The sequence shown here is derived from an EMBL/GenBank/DDBJ whole genome shotgun (WGS) entry which is preliminary data.</text>
</comment>
<dbReference type="EMBL" id="AAXW01000055">
    <property type="protein sequence ID" value="EAZ89086.1"/>
    <property type="molecule type" value="Genomic_DNA"/>
</dbReference>
<evidence type="ECO:0000313" key="1">
    <source>
        <dbReference type="EMBL" id="EAZ89086.1"/>
    </source>
</evidence>
<protein>
    <recommendedName>
        <fullName evidence="3">Phage integrase</fullName>
    </recommendedName>
</protein>
<dbReference type="RefSeq" id="WP_008277838.1">
    <property type="nucleotide sequence ID" value="NZ_AAXW01000055.1"/>
</dbReference>
<dbReference type="GO" id="GO:0003677">
    <property type="term" value="F:DNA binding"/>
    <property type="evidence" value="ECO:0007669"/>
    <property type="project" value="InterPro"/>
</dbReference>
<gene>
    <name evidence="1" type="ORF">CY0110_08746</name>
</gene>
<sequence length="75" mass="8367">MSVGGKAKVLNATEWAKLEKVGQSITHQTIWALLRFTGCRSQEARLLTVDNVYIGFAEKVSPKFMRPKADNFPAN</sequence>
<organism evidence="1 2">
    <name type="scientific">Crocosphaera chwakensis CCY0110</name>
    <dbReference type="NCBI Taxonomy" id="391612"/>
    <lineage>
        <taxon>Bacteria</taxon>
        <taxon>Bacillati</taxon>
        <taxon>Cyanobacteriota</taxon>
        <taxon>Cyanophyceae</taxon>
        <taxon>Oscillatoriophycideae</taxon>
        <taxon>Chroococcales</taxon>
        <taxon>Aphanothecaceae</taxon>
        <taxon>Crocosphaera</taxon>
        <taxon>Crocosphaera chwakensis</taxon>
    </lineage>
</organism>
<evidence type="ECO:0008006" key="3">
    <source>
        <dbReference type="Google" id="ProtNLM"/>
    </source>
</evidence>
<dbReference type="SUPFAM" id="SSF56349">
    <property type="entry name" value="DNA breaking-rejoining enzymes"/>
    <property type="match status" value="1"/>
</dbReference>
<dbReference type="AlphaFoldDB" id="A3IWT1"/>
<dbReference type="Proteomes" id="UP000003781">
    <property type="component" value="Unassembled WGS sequence"/>
</dbReference>
<name>A3IWT1_9CHRO</name>